<feature type="domain" description="Alpha-D-phosphohexomutase alpha/beta/alpha" evidence="8">
    <location>
        <begin position="3"/>
        <end position="116"/>
    </location>
</feature>
<dbReference type="InterPro" id="IPR016055">
    <property type="entry name" value="A-D-PHexomutase_a/b/a-I/II/III"/>
</dbReference>
<dbReference type="InterPro" id="IPR024086">
    <property type="entry name" value="GlmM_arc-type"/>
</dbReference>
<protein>
    <submittedName>
        <fullName evidence="11">Phosphoglucosamine mutase</fullName>
        <ecNumber evidence="11">5.4.2.10</ecNumber>
    </submittedName>
</protein>
<dbReference type="PRINTS" id="PR00509">
    <property type="entry name" value="PGMPMM"/>
</dbReference>
<evidence type="ECO:0000259" key="7">
    <source>
        <dbReference type="Pfam" id="PF00408"/>
    </source>
</evidence>
<comment type="caution">
    <text evidence="11">The sequence shown here is derived from an EMBL/GenBank/DDBJ whole genome shotgun (WGS) entry which is preliminary data.</text>
</comment>
<organism evidence="11">
    <name type="scientific">candidate division WOR-3 bacterium</name>
    <dbReference type="NCBI Taxonomy" id="2052148"/>
    <lineage>
        <taxon>Bacteria</taxon>
        <taxon>Bacteria division WOR-3</taxon>
    </lineage>
</organism>
<dbReference type="Gene3D" id="3.30.310.50">
    <property type="entry name" value="Alpha-D-phosphohexomutase, C-terminal domain"/>
    <property type="match status" value="1"/>
</dbReference>
<evidence type="ECO:0000259" key="9">
    <source>
        <dbReference type="Pfam" id="PF02879"/>
    </source>
</evidence>
<evidence type="ECO:0000259" key="8">
    <source>
        <dbReference type="Pfam" id="PF02878"/>
    </source>
</evidence>
<dbReference type="Pfam" id="PF02879">
    <property type="entry name" value="PGM_PMM_II"/>
    <property type="match status" value="1"/>
</dbReference>
<evidence type="ECO:0000256" key="1">
    <source>
        <dbReference type="ARBA" id="ARBA00001946"/>
    </source>
</evidence>
<evidence type="ECO:0000313" key="11">
    <source>
        <dbReference type="EMBL" id="HHS62252.1"/>
    </source>
</evidence>
<dbReference type="EMBL" id="DTHJ01000028">
    <property type="protein sequence ID" value="HHS62252.1"/>
    <property type="molecule type" value="Genomic_DNA"/>
</dbReference>
<dbReference type="Pfam" id="PF02878">
    <property type="entry name" value="PGM_PMM_I"/>
    <property type="match status" value="1"/>
</dbReference>
<dbReference type="InterPro" id="IPR005846">
    <property type="entry name" value="A-D-PHexomutase_a/b/a-III"/>
</dbReference>
<feature type="domain" description="Alpha-D-phosphohexomutase alpha/beta/alpha" evidence="9">
    <location>
        <begin position="154"/>
        <end position="252"/>
    </location>
</feature>
<dbReference type="PANTHER" id="PTHR43771:SF1">
    <property type="entry name" value="PHOSPHOMANNOMUTASE"/>
    <property type="match status" value="1"/>
</dbReference>
<dbReference type="GO" id="GO:0046872">
    <property type="term" value="F:metal ion binding"/>
    <property type="evidence" value="ECO:0007669"/>
    <property type="project" value="UniProtKB-KW"/>
</dbReference>
<gene>
    <name evidence="11" type="primary">glmM</name>
    <name evidence="11" type="ORF">ENV70_01370</name>
</gene>
<dbReference type="SUPFAM" id="SSF53738">
    <property type="entry name" value="Phosphoglucomutase, first 3 domains"/>
    <property type="match status" value="3"/>
</dbReference>
<dbReference type="InterPro" id="IPR036900">
    <property type="entry name" value="A-D-PHexomutase_C_sf"/>
</dbReference>
<dbReference type="InterPro" id="IPR005843">
    <property type="entry name" value="A-D-PHexomutase_C"/>
</dbReference>
<evidence type="ECO:0000259" key="10">
    <source>
        <dbReference type="Pfam" id="PF02880"/>
    </source>
</evidence>
<feature type="domain" description="Alpha-D-phosphohexomutase C-terminal" evidence="7">
    <location>
        <begin position="393"/>
        <end position="433"/>
    </location>
</feature>
<dbReference type="InterPro" id="IPR005845">
    <property type="entry name" value="A-D-PHexomutase_a/b/a-II"/>
</dbReference>
<reference evidence="11" key="1">
    <citation type="journal article" date="2020" name="mSystems">
        <title>Genome- and Community-Level Interaction Insights into Carbon Utilization and Element Cycling Functions of Hydrothermarchaeota in Hydrothermal Sediment.</title>
        <authorList>
            <person name="Zhou Z."/>
            <person name="Liu Y."/>
            <person name="Xu W."/>
            <person name="Pan J."/>
            <person name="Luo Z.H."/>
            <person name="Li M."/>
        </authorList>
    </citation>
    <scope>NUCLEOTIDE SEQUENCE [LARGE SCALE GENOMIC DNA]</scope>
    <source>
        <strain evidence="11">SpSt-783</strain>
    </source>
</reference>
<evidence type="ECO:0000256" key="5">
    <source>
        <dbReference type="ARBA" id="ARBA00022842"/>
    </source>
</evidence>
<evidence type="ECO:0000256" key="3">
    <source>
        <dbReference type="ARBA" id="ARBA00022553"/>
    </source>
</evidence>
<feature type="domain" description="Alpha-D-phosphohexomutase alpha/beta/alpha" evidence="10">
    <location>
        <begin position="259"/>
        <end position="365"/>
    </location>
</feature>
<dbReference type="EC" id="5.4.2.10" evidence="11"/>
<evidence type="ECO:0000256" key="6">
    <source>
        <dbReference type="ARBA" id="ARBA00023235"/>
    </source>
</evidence>
<dbReference type="AlphaFoldDB" id="A0A7C6AFA2"/>
<dbReference type="PANTHER" id="PTHR43771">
    <property type="entry name" value="PHOSPHOMANNOMUTASE"/>
    <property type="match status" value="1"/>
</dbReference>
<comment type="similarity">
    <text evidence="2">Belongs to the phosphohexose mutase family.</text>
</comment>
<dbReference type="NCBIfam" id="TIGR03990">
    <property type="entry name" value="Arch_GlmM"/>
    <property type="match status" value="1"/>
</dbReference>
<accession>A0A7C6AFA2</accession>
<keyword evidence="6 11" id="KW-0413">Isomerase</keyword>
<dbReference type="InterPro" id="IPR005841">
    <property type="entry name" value="Alpha-D-phosphohexomutase_SF"/>
</dbReference>
<keyword evidence="4" id="KW-0479">Metal-binding</keyword>
<keyword evidence="3" id="KW-0597">Phosphoprotein</keyword>
<proteinExistence type="inferred from homology"/>
<keyword evidence="5" id="KW-0460">Magnesium</keyword>
<dbReference type="GO" id="GO:0008966">
    <property type="term" value="F:phosphoglucosamine mutase activity"/>
    <property type="evidence" value="ECO:0007669"/>
    <property type="project" value="UniProtKB-EC"/>
</dbReference>
<evidence type="ECO:0000256" key="2">
    <source>
        <dbReference type="ARBA" id="ARBA00010231"/>
    </source>
</evidence>
<dbReference type="SUPFAM" id="SSF55957">
    <property type="entry name" value="Phosphoglucomutase, C-terminal domain"/>
    <property type="match status" value="1"/>
</dbReference>
<dbReference type="Gene3D" id="3.40.120.10">
    <property type="entry name" value="Alpha-D-Glucose-1,6-Bisphosphate, subunit A, domain 3"/>
    <property type="match status" value="3"/>
</dbReference>
<dbReference type="InterPro" id="IPR005844">
    <property type="entry name" value="A-D-PHexomutase_a/b/a-I"/>
</dbReference>
<comment type="cofactor">
    <cofactor evidence="1">
        <name>Mg(2+)</name>
        <dbReference type="ChEBI" id="CHEBI:18420"/>
    </cofactor>
</comment>
<dbReference type="GO" id="GO:0005975">
    <property type="term" value="P:carbohydrate metabolic process"/>
    <property type="evidence" value="ECO:0007669"/>
    <property type="project" value="InterPro"/>
</dbReference>
<dbReference type="Pfam" id="PF02880">
    <property type="entry name" value="PGM_PMM_III"/>
    <property type="match status" value="1"/>
</dbReference>
<name>A0A7C6AFA2_UNCW3</name>
<sequence length="448" mass="50020">MARIFSISGLRGIAFKDLNYSSAGFYAQVYAIFLNAKKMVVGYDTRKSFPQIGGGIIDGFNMMGCNVIDLGIVPTPTVVFMVRKLKADGGAVATASHNPPEWNGIKFISPRGEFINVQEFRRFSVFLDFFEFNMDKIIEYRRYFGECTEYENPYDEHIKAIVNHFKLKNLGLKVGVDGVCGAGSVAFPALLEMAGCKVYKIHCSFKPRFPRPPEPTPENITKLCAFVKRKKLDLGFALDPDGDRLSIVDDNGNAIGEEKTLALATDFILSRKKGTVVTNLSTTMLMEDITKKYRCPLYRTKVGEVNVVSKMNEINAVIGGEGNGGVIYPEINRTRDALTGAGIILKFLQTSGKPLSKIVNSYPEYFMVKDKVDISLKVFEEKKKLIIKNIKGSVDYTDGIRITTQKYWLHIRPSNTEPIVRIIAEARDRKKAIGLIASVKEILTNKTV</sequence>
<dbReference type="Pfam" id="PF00408">
    <property type="entry name" value="PGM_PMM_IV"/>
    <property type="match status" value="1"/>
</dbReference>
<evidence type="ECO:0000256" key="4">
    <source>
        <dbReference type="ARBA" id="ARBA00022723"/>
    </source>
</evidence>